<comment type="caution">
    <text evidence="1">The sequence shown here is derived from an EMBL/GenBank/DDBJ whole genome shotgun (WGS) entry which is preliminary data.</text>
</comment>
<evidence type="ECO:0000313" key="1">
    <source>
        <dbReference type="EMBL" id="KAK7201791.1"/>
    </source>
</evidence>
<sequence>MFSAVALDGGCDAPSDTAVAVAALQYERTLRDAALESYLEAREAFDVASVAQRRRRLAVESHTRTLQLLQQVVEEVRAAVATATRTVAPPRESTVVAAAMILAAGSRSLAATEHDLAVVLARERRHRTSHPAALSSAPGTSSPANDLCLSSWGGVTVQPLRVYAALRLDYASLLQEERLPIFSEVARAEHLTGAASAVTSAPQLQEAREAVAAARESLSHARQTEQSVKRRVYELHQALHEAIMSRTTTGAGGGDGVAAHEIRTQLRRELAVGRVTLLRALCGGDSDAADDWRERWMSV</sequence>
<dbReference type="EMBL" id="JAECZO010000020">
    <property type="protein sequence ID" value="KAK7201791.1"/>
    <property type="molecule type" value="Genomic_DNA"/>
</dbReference>
<evidence type="ECO:0000313" key="2">
    <source>
        <dbReference type="Proteomes" id="UP001430356"/>
    </source>
</evidence>
<reference evidence="1 2" key="1">
    <citation type="journal article" date="2021" name="MBio">
        <title>A New Model Trypanosomatid, Novymonas esmeraldas: Genomic Perception of Its 'Candidatus Pandoraea novymonadis' Endosymbiont.</title>
        <authorList>
            <person name="Zakharova A."/>
            <person name="Saura A."/>
            <person name="Butenko A."/>
            <person name="Podesvova L."/>
            <person name="Warmusova S."/>
            <person name="Kostygov A.Y."/>
            <person name="Nenarokova A."/>
            <person name="Lukes J."/>
            <person name="Opperdoes F.R."/>
            <person name="Yurchenko V."/>
        </authorList>
    </citation>
    <scope>NUCLEOTIDE SEQUENCE [LARGE SCALE GENOMIC DNA]</scope>
    <source>
        <strain evidence="1 2">E262AT.01</strain>
    </source>
</reference>
<accession>A0AAW0F9M5</accession>
<protein>
    <submittedName>
        <fullName evidence="1">Uncharacterized protein</fullName>
    </submittedName>
</protein>
<organism evidence="1 2">
    <name type="scientific">Novymonas esmeraldas</name>
    <dbReference type="NCBI Taxonomy" id="1808958"/>
    <lineage>
        <taxon>Eukaryota</taxon>
        <taxon>Discoba</taxon>
        <taxon>Euglenozoa</taxon>
        <taxon>Kinetoplastea</taxon>
        <taxon>Metakinetoplastina</taxon>
        <taxon>Trypanosomatida</taxon>
        <taxon>Trypanosomatidae</taxon>
        <taxon>Novymonas</taxon>
    </lineage>
</organism>
<gene>
    <name evidence="1" type="ORF">NESM_000245400</name>
</gene>
<name>A0AAW0F9M5_9TRYP</name>
<dbReference type="AlphaFoldDB" id="A0AAW0F9M5"/>
<proteinExistence type="predicted"/>
<dbReference type="Proteomes" id="UP001430356">
    <property type="component" value="Unassembled WGS sequence"/>
</dbReference>
<keyword evidence="2" id="KW-1185">Reference proteome</keyword>